<dbReference type="RefSeq" id="WP_354024797.1">
    <property type="nucleotide sequence ID" value="NZ_JBEPSJ010000002.1"/>
</dbReference>
<proteinExistence type="predicted"/>
<name>A0ABV2QPU6_9MICO</name>
<accession>A0ABV2QPU6</accession>
<gene>
    <name evidence="1" type="ORF">ABIE21_002125</name>
</gene>
<evidence type="ECO:0000313" key="1">
    <source>
        <dbReference type="EMBL" id="MET4582615.1"/>
    </source>
</evidence>
<evidence type="ECO:0008006" key="3">
    <source>
        <dbReference type="Google" id="ProtNLM"/>
    </source>
</evidence>
<sequence length="163" mass="16990">MIARRAASAILIGGLLLATTGCSLFSEKATLIEYAPSDGVEADLGSIELRNVLAISDDGVDLNLVLTAVNTSDNGIFVNFQFNDGDGEEQLYVAGNSSKSIGQPDEESVILADANTQVGGRFPVYAQYGDVPGTQMLVPVFDGSLGEYSTLVPVAPTSTSIPE</sequence>
<keyword evidence="2" id="KW-1185">Reference proteome</keyword>
<protein>
    <recommendedName>
        <fullName evidence="3">DNA modification methylase</fullName>
    </recommendedName>
</protein>
<dbReference type="PROSITE" id="PS51257">
    <property type="entry name" value="PROKAR_LIPOPROTEIN"/>
    <property type="match status" value="1"/>
</dbReference>
<dbReference type="Proteomes" id="UP001549257">
    <property type="component" value="Unassembled WGS sequence"/>
</dbReference>
<organism evidence="1 2">
    <name type="scientific">Conyzicola nivalis</name>
    <dbReference type="NCBI Taxonomy" id="1477021"/>
    <lineage>
        <taxon>Bacteria</taxon>
        <taxon>Bacillati</taxon>
        <taxon>Actinomycetota</taxon>
        <taxon>Actinomycetes</taxon>
        <taxon>Micrococcales</taxon>
        <taxon>Microbacteriaceae</taxon>
        <taxon>Conyzicola</taxon>
    </lineage>
</organism>
<evidence type="ECO:0000313" key="2">
    <source>
        <dbReference type="Proteomes" id="UP001549257"/>
    </source>
</evidence>
<comment type="caution">
    <text evidence="1">The sequence shown here is derived from an EMBL/GenBank/DDBJ whole genome shotgun (WGS) entry which is preliminary data.</text>
</comment>
<dbReference type="EMBL" id="JBEPSJ010000002">
    <property type="protein sequence ID" value="MET4582615.1"/>
    <property type="molecule type" value="Genomic_DNA"/>
</dbReference>
<reference evidence="1 2" key="1">
    <citation type="submission" date="2024-06" db="EMBL/GenBank/DDBJ databases">
        <title>Sorghum-associated microbial communities from plants grown in Nebraska, USA.</title>
        <authorList>
            <person name="Schachtman D."/>
        </authorList>
    </citation>
    <scope>NUCLEOTIDE SEQUENCE [LARGE SCALE GENOMIC DNA]</scope>
    <source>
        <strain evidence="1 2">2857</strain>
    </source>
</reference>